<feature type="domain" description="Glycosyl hydrolase family 32 C-terminal" evidence="11">
    <location>
        <begin position="339"/>
        <end position="466"/>
    </location>
</feature>
<dbReference type="InterPro" id="IPR001362">
    <property type="entry name" value="Glyco_hydro_32"/>
</dbReference>
<comment type="catalytic activity">
    <reaction evidence="8">
        <text>Hydrolysis of terminal non-reducing beta-D-fructofuranoside residues in beta-D-fructofuranosides.</text>
        <dbReference type="EC" id="3.2.1.26"/>
    </reaction>
</comment>
<keyword evidence="9" id="KW-0963">Cytoplasm</keyword>
<dbReference type="SUPFAM" id="SSF49899">
    <property type="entry name" value="Concanavalin A-like lectins/glucanases"/>
    <property type="match status" value="1"/>
</dbReference>
<proteinExistence type="inferred from homology"/>
<keyword evidence="9" id="KW-0119">Carbohydrate metabolism</keyword>
<comment type="pathway">
    <text evidence="1 9">Glycan biosynthesis; sucrose metabolism.</text>
</comment>
<dbReference type="UniPathway" id="UPA00238"/>
<evidence type="ECO:0000259" key="10">
    <source>
        <dbReference type="Pfam" id="PF00251"/>
    </source>
</evidence>
<evidence type="ECO:0000256" key="6">
    <source>
        <dbReference type="ARBA" id="ARBA00023295"/>
    </source>
</evidence>
<evidence type="ECO:0000256" key="1">
    <source>
        <dbReference type="ARBA" id="ARBA00004914"/>
    </source>
</evidence>
<dbReference type="InterPro" id="IPR013189">
    <property type="entry name" value="Glyco_hydro_32_C"/>
</dbReference>
<dbReference type="GO" id="GO:0005737">
    <property type="term" value="C:cytoplasm"/>
    <property type="evidence" value="ECO:0007669"/>
    <property type="project" value="UniProtKB-SubCell"/>
</dbReference>
<dbReference type="RefSeq" id="WP_019380516.1">
    <property type="nucleotide sequence ID" value="NZ_CP015506.1"/>
</dbReference>
<dbReference type="InterPro" id="IPR018053">
    <property type="entry name" value="Glyco_hydro_32_AS"/>
</dbReference>
<evidence type="ECO:0000313" key="13">
    <source>
        <dbReference type="Proteomes" id="UP000077856"/>
    </source>
</evidence>
<reference evidence="12 13" key="1">
    <citation type="submission" date="2016-04" db="EMBL/GenBank/DDBJ databases">
        <title>Complete genome sequence of Bacillus oceanisediminis strain 2691.</title>
        <authorList>
            <person name="Jeong H."/>
            <person name="Kim H.J."/>
            <person name="Lee D.-W."/>
        </authorList>
    </citation>
    <scope>NUCLEOTIDE SEQUENCE [LARGE SCALE GENOMIC DNA]</scope>
    <source>
        <strain evidence="12 13">2691</strain>
    </source>
</reference>
<dbReference type="InterPro" id="IPR006232">
    <property type="entry name" value="Suc6P_hydrolase"/>
</dbReference>
<dbReference type="Proteomes" id="UP000077856">
    <property type="component" value="Chromosome"/>
</dbReference>
<dbReference type="SMART" id="SM00640">
    <property type="entry name" value="Glyco_32"/>
    <property type="match status" value="1"/>
</dbReference>
<evidence type="ECO:0000256" key="5">
    <source>
        <dbReference type="ARBA" id="ARBA00022801"/>
    </source>
</evidence>
<evidence type="ECO:0000256" key="2">
    <source>
        <dbReference type="ARBA" id="ARBA00009902"/>
    </source>
</evidence>
<keyword evidence="5 8" id="KW-0378">Hydrolase</keyword>
<dbReference type="GO" id="GO:0005985">
    <property type="term" value="P:sucrose metabolic process"/>
    <property type="evidence" value="ECO:0007669"/>
    <property type="project" value="UniProtKB-UniPathway"/>
</dbReference>
<dbReference type="SUPFAM" id="SSF75005">
    <property type="entry name" value="Arabinanase/levansucrase/invertase"/>
    <property type="match status" value="1"/>
</dbReference>
<dbReference type="AlphaFoldDB" id="A0A160MHJ7"/>
<dbReference type="CDD" id="cd18623">
    <property type="entry name" value="GH32_ScrB-like"/>
    <property type="match status" value="1"/>
</dbReference>
<comment type="function">
    <text evidence="9">Enables the bacterium to metabolize sucrose as a sole carbon source.</text>
</comment>
<dbReference type="InterPro" id="IPR013148">
    <property type="entry name" value="Glyco_hydro_32_N"/>
</dbReference>
<dbReference type="InterPro" id="IPR023296">
    <property type="entry name" value="Glyco_hydro_beta-prop_sf"/>
</dbReference>
<dbReference type="EMBL" id="CP015506">
    <property type="protein sequence ID" value="AND42574.1"/>
    <property type="molecule type" value="Genomic_DNA"/>
</dbReference>
<dbReference type="KEGG" id="bon:A361_26595"/>
<comment type="similarity">
    <text evidence="2 8">Belongs to the glycosyl hydrolase 32 family.</text>
</comment>
<evidence type="ECO:0000256" key="7">
    <source>
        <dbReference type="ARBA" id="ARBA00033367"/>
    </source>
</evidence>
<accession>A0A160MHJ7</accession>
<comment type="subcellular location">
    <subcellularLocation>
        <location evidence="9">Cytoplasm</location>
    </subcellularLocation>
</comment>
<dbReference type="PANTHER" id="PTHR43101">
    <property type="entry name" value="BETA-FRUCTOSIDASE"/>
    <property type="match status" value="1"/>
</dbReference>
<evidence type="ECO:0000256" key="3">
    <source>
        <dbReference type="ARBA" id="ARBA00012758"/>
    </source>
</evidence>
<evidence type="ECO:0000256" key="8">
    <source>
        <dbReference type="RuleBase" id="RU362110"/>
    </source>
</evidence>
<dbReference type="GO" id="GO:0004564">
    <property type="term" value="F:beta-fructofuranosidase activity"/>
    <property type="evidence" value="ECO:0007669"/>
    <property type="project" value="UniProtKB-EC"/>
</dbReference>
<protein>
    <recommendedName>
        <fullName evidence="4 8">Sucrose-6-phosphate hydrolase</fullName>
        <ecNumber evidence="3 8">3.2.1.26</ecNumber>
    </recommendedName>
    <alternativeName>
        <fullName evidence="7 9">Invertase</fullName>
    </alternativeName>
</protein>
<dbReference type="STRING" id="1196031.A361_26595"/>
<evidence type="ECO:0000259" key="11">
    <source>
        <dbReference type="Pfam" id="PF08244"/>
    </source>
</evidence>
<gene>
    <name evidence="12" type="ORF">A361_26595</name>
</gene>
<dbReference type="EC" id="3.2.1.26" evidence="3 8"/>
<organism evidence="12 13">
    <name type="scientific">Cytobacillus oceanisediminis 2691</name>
    <dbReference type="NCBI Taxonomy" id="1196031"/>
    <lineage>
        <taxon>Bacteria</taxon>
        <taxon>Bacillati</taxon>
        <taxon>Bacillota</taxon>
        <taxon>Bacilli</taxon>
        <taxon>Bacillales</taxon>
        <taxon>Bacillaceae</taxon>
        <taxon>Cytobacillus</taxon>
    </lineage>
</organism>
<dbReference type="PANTHER" id="PTHR43101:SF1">
    <property type="entry name" value="BETA-FRUCTOSIDASE"/>
    <property type="match status" value="1"/>
</dbReference>
<evidence type="ECO:0000256" key="9">
    <source>
        <dbReference type="RuleBase" id="RU365015"/>
    </source>
</evidence>
<dbReference type="Gene3D" id="2.115.10.20">
    <property type="entry name" value="Glycosyl hydrolase domain, family 43"/>
    <property type="match status" value="1"/>
</dbReference>
<name>A0A160MHJ7_9BACI</name>
<dbReference type="InterPro" id="IPR013320">
    <property type="entry name" value="ConA-like_dom_sf"/>
</dbReference>
<feature type="domain" description="Glycosyl hydrolase family 32 N-terminal" evidence="10">
    <location>
        <begin position="31"/>
        <end position="336"/>
    </location>
</feature>
<dbReference type="NCBIfam" id="TIGR01322">
    <property type="entry name" value="scrB_fam"/>
    <property type="match status" value="1"/>
</dbReference>
<dbReference type="Pfam" id="PF08244">
    <property type="entry name" value="Glyco_hydro_32C"/>
    <property type="match status" value="1"/>
</dbReference>
<evidence type="ECO:0000256" key="4">
    <source>
        <dbReference type="ARBA" id="ARBA00019623"/>
    </source>
</evidence>
<dbReference type="InterPro" id="IPR051214">
    <property type="entry name" value="GH32_Enzymes"/>
</dbReference>
<dbReference type="Pfam" id="PF00251">
    <property type="entry name" value="Glyco_hydro_32N"/>
    <property type="match status" value="1"/>
</dbReference>
<sequence length="479" mass="55439">MTEIDFFKKASEEAERNRHLVQQDPYRLKYHLMPPVGLLNDPNGLIQFNGVYHVFYQWNPFDTAHGAKYWGHYTSRDLVHWKEEPVALAPDQWYDRNGCYSGSAIEYEGKLYLFYTGNVKTEDGRRETYQCLAVSEDGIHFAKKGPVLELPERYTAHFRDPKVWEKDGHFYMVVGAQTSNQEGAAVLFASKDLYHWEEQGKIAGASMNGLEDFGYMWECPDLFELDGQEILLVSPQGLEPSGFEYHNLFQSGYFAGKLDYEKAIFKHGSFVELDRGFDFYAPQTFKDDSGRRILYGWMGMTDEDESSQPTVPYRWIHALTMPRVLEMINGRLFQKPVKELKKLRKDKMELQNIEINGESLQLDGLSGKTAELMLESLKNVRGMFKIDFRNEASLTYNPDQKEIQLQRRNVKTGMQESRTCKISSLSELHVFMDQSSLEIFINGGEEVFTARYFPDPEDETIFFSGDAGFSVSMWNLENK</sequence>
<dbReference type="eggNOG" id="COG1621">
    <property type="taxonomic scope" value="Bacteria"/>
</dbReference>
<dbReference type="Gene3D" id="2.60.120.560">
    <property type="entry name" value="Exo-inulinase, domain 1"/>
    <property type="match status" value="1"/>
</dbReference>
<dbReference type="PROSITE" id="PS00609">
    <property type="entry name" value="GLYCOSYL_HYDROL_F32"/>
    <property type="match status" value="1"/>
</dbReference>
<evidence type="ECO:0000313" key="12">
    <source>
        <dbReference type="EMBL" id="AND42574.1"/>
    </source>
</evidence>
<keyword evidence="6 8" id="KW-0326">Glycosidase</keyword>